<dbReference type="AlphaFoldDB" id="A0A0J6VFE0"/>
<evidence type="ECO:0000313" key="3">
    <source>
        <dbReference type="Proteomes" id="UP000036313"/>
    </source>
</evidence>
<name>A0A0J6VFE0_9MYCO</name>
<comment type="similarity">
    <text evidence="1">Belongs to the UPF0166 family.</text>
</comment>
<dbReference type="PANTHER" id="PTHR35983">
    <property type="entry name" value="UPF0166 PROTEIN TM_0021"/>
    <property type="match status" value="1"/>
</dbReference>
<dbReference type="SUPFAM" id="SSF54913">
    <property type="entry name" value="GlnB-like"/>
    <property type="match status" value="3"/>
</dbReference>
<gene>
    <name evidence="2" type="ORF">MOBUDSM44075_05207</name>
</gene>
<dbReference type="PANTHER" id="PTHR35983:SF1">
    <property type="entry name" value="UPF0166 PROTEIN TM_0021"/>
    <property type="match status" value="1"/>
</dbReference>
<reference evidence="2 3" key="1">
    <citation type="journal article" date="2015" name="Genome Biol. Evol.">
        <title>Characterization of Three Mycobacterium spp. with Potential Use in Bioremediation by Genome Sequencing and Comparative Genomics.</title>
        <authorList>
            <person name="Das S."/>
            <person name="Pettersson B.M."/>
            <person name="Behra P.R."/>
            <person name="Ramesh M."/>
            <person name="Dasgupta S."/>
            <person name="Bhattacharya A."/>
            <person name="Kirsebom L.A."/>
        </authorList>
    </citation>
    <scope>NUCLEOTIDE SEQUENCE [LARGE SCALE GENOMIC DNA]</scope>
    <source>
        <strain evidence="2 3">DSM 44075</strain>
    </source>
</reference>
<protein>
    <recommendedName>
        <fullName evidence="4">DUF190 domain-containing protein</fullName>
    </recommendedName>
</protein>
<comment type="caution">
    <text evidence="2">The sequence shown here is derived from an EMBL/GenBank/DDBJ whole genome shotgun (WGS) entry which is preliminary data.</text>
</comment>
<dbReference type="InterPro" id="IPR015867">
    <property type="entry name" value="N-reg_PII/ATP_PRibTrfase_C"/>
</dbReference>
<dbReference type="RefSeq" id="WP_048425218.1">
    <property type="nucleotide sequence ID" value="NZ_JYNU01000058.1"/>
</dbReference>
<sequence length="339" mass="36238">MTEIQTLTAYFAERQRSGGQFLADVLLEHCAREQVAASICLRGIAGFGTTHVLRTDRSLTLSEDPPVTVTAADRPERIRALADAVIDSTERGLITLERSWVAPDAPTGDGPVRLSLLLGRKQPVDGTPGFVAVCEVLHRRGFVTADVFLGVDGTVAGQRRRARFLSRNTDVPVLVTGVGPRAEAVAALDELTALLDTALISIAPVVVCKVEGRTVAEPPGSWRSHKLTVHTNEDSRHGGRPVHRDLMARLRASDHAGGATTLRGLWGFRGGQRPHGDRILQIGRHVPVTTTVLSTDATAAADYAVIDEVTAEHGVVTCEPVAALIAVHDGRRRGTPALD</sequence>
<organism evidence="2 3">
    <name type="scientific">Mycolicibacterium obuense</name>
    <dbReference type="NCBI Taxonomy" id="1807"/>
    <lineage>
        <taxon>Bacteria</taxon>
        <taxon>Bacillati</taxon>
        <taxon>Actinomycetota</taxon>
        <taxon>Actinomycetes</taxon>
        <taxon>Mycobacteriales</taxon>
        <taxon>Mycobacteriaceae</taxon>
        <taxon>Mycolicibacterium</taxon>
    </lineage>
</organism>
<accession>A0A0J6VFE0</accession>
<dbReference type="InterPro" id="IPR011322">
    <property type="entry name" value="N-reg_PII-like_a/b"/>
</dbReference>
<evidence type="ECO:0000313" key="2">
    <source>
        <dbReference type="EMBL" id="KMO68208.1"/>
    </source>
</evidence>
<evidence type="ECO:0008006" key="4">
    <source>
        <dbReference type="Google" id="ProtNLM"/>
    </source>
</evidence>
<evidence type="ECO:0000256" key="1">
    <source>
        <dbReference type="ARBA" id="ARBA00010554"/>
    </source>
</evidence>
<dbReference type="Proteomes" id="UP000036313">
    <property type="component" value="Unassembled WGS sequence"/>
</dbReference>
<proteinExistence type="inferred from homology"/>
<dbReference type="Pfam" id="PF02641">
    <property type="entry name" value="DUF190"/>
    <property type="match status" value="3"/>
</dbReference>
<dbReference type="EMBL" id="JYNU01000058">
    <property type="protein sequence ID" value="KMO68208.1"/>
    <property type="molecule type" value="Genomic_DNA"/>
</dbReference>
<dbReference type="InterPro" id="IPR003793">
    <property type="entry name" value="UPF0166"/>
</dbReference>
<dbReference type="Gene3D" id="3.30.70.120">
    <property type="match status" value="3"/>
</dbReference>
<dbReference type="PATRIC" id="fig|1807.14.peg.5248"/>